<organism evidence="1">
    <name type="scientific">Sesamum radiatum</name>
    <name type="common">Black benniseed</name>
    <dbReference type="NCBI Taxonomy" id="300843"/>
    <lineage>
        <taxon>Eukaryota</taxon>
        <taxon>Viridiplantae</taxon>
        <taxon>Streptophyta</taxon>
        <taxon>Embryophyta</taxon>
        <taxon>Tracheophyta</taxon>
        <taxon>Spermatophyta</taxon>
        <taxon>Magnoliopsida</taxon>
        <taxon>eudicotyledons</taxon>
        <taxon>Gunneridae</taxon>
        <taxon>Pentapetalae</taxon>
        <taxon>asterids</taxon>
        <taxon>lamiids</taxon>
        <taxon>Lamiales</taxon>
        <taxon>Pedaliaceae</taxon>
        <taxon>Sesamum</taxon>
    </lineage>
</organism>
<dbReference type="AlphaFoldDB" id="A0AAW2W1H9"/>
<gene>
    <name evidence="1" type="ORF">Sradi_0230700</name>
</gene>
<reference evidence="1" key="1">
    <citation type="submission" date="2020-06" db="EMBL/GenBank/DDBJ databases">
        <authorList>
            <person name="Li T."/>
            <person name="Hu X."/>
            <person name="Zhang T."/>
            <person name="Song X."/>
            <person name="Zhang H."/>
            <person name="Dai N."/>
            <person name="Sheng W."/>
            <person name="Hou X."/>
            <person name="Wei L."/>
        </authorList>
    </citation>
    <scope>NUCLEOTIDE SEQUENCE</scope>
    <source>
        <strain evidence="1">G02</strain>
        <tissue evidence="1">Leaf</tissue>
    </source>
</reference>
<protein>
    <recommendedName>
        <fullName evidence="2">Flagellar hook-length control protein FliK</fullName>
    </recommendedName>
</protein>
<reference evidence="1" key="2">
    <citation type="journal article" date="2024" name="Plant">
        <title>Genomic evolution and insights into agronomic trait innovations of Sesamum species.</title>
        <authorList>
            <person name="Miao H."/>
            <person name="Wang L."/>
            <person name="Qu L."/>
            <person name="Liu H."/>
            <person name="Sun Y."/>
            <person name="Le M."/>
            <person name="Wang Q."/>
            <person name="Wei S."/>
            <person name="Zheng Y."/>
            <person name="Lin W."/>
            <person name="Duan Y."/>
            <person name="Cao H."/>
            <person name="Xiong S."/>
            <person name="Wang X."/>
            <person name="Wei L."/>
            <person name="Li C."/>
            <person name="Ma Q."/>
            <person name="Ju M."/>
            <person name="Zhao R."/>
            <person name="Li G."/>
            <person name="Mu C."/>
            <person name="Tian Q."/>
            <person name="Mei H."/>
            <person name="Zhang T."/>
            <person name="Gao T."/>
            <person name="Zhang H."/>
        </authorList>
    </citation>
    <scope>NUCLEOTIDE SEQUENCE</scope>
    <source>
        <strain evidence="1">G02</strain>
    </source>
</reference>
<comment type="caution">
    <text evidence="1">The sequence shown here is derived from an EMBL/GenBank/DDBJ whole genome shotgun (WGS) entry which is preliminary data.</text>
</comment>
<dbReference type="EMBL" id="JACGWJ010000002">
    <property type="protein sequence ID" value="KAL0435228.1"/>
    <property type="molecule type" value="Genomic_DNA"/>
</dbReference>
<sequence length="179" mass="19354">MEIPNNLPNKQKAGEAPAAATTQALQVVPGAPLTPLFGIATAASPRWANPASEAPRIVITQDAPHLELSPTLLETLQHMITSAFLEQLTAIALTPATRQPKVVVPEQAELTVVMPRPEASPGLPQQLRRNVPPQWLAQLESLQKRLQDVQHHVMGAPAEEQPGIPFTEEVMMDELPANC</sequence>
<accession>A0AAW2W1H9</accession>
<evidence type="ECO:0008006" key="2">
    <source>
        <dbReference type="Google" id="ProtNLM"/>
    </source>
</evidence>
<evidence type="ECO:0000313" key="1">
    <source>
        <dbReference type="EMBL" id="KAL0435228.1"/>
    </source>
</evidence>
<name>A0AAW2W1H9_SESRA</name>
<proteinExistence type="predicted"/>